<accession>A0ACB8QPA4</accession>
<name>A0ACB8QPA4_9AGAM</name>
<sequence>MSPSLTPPLSPSSPPPAIDTLQLTIPESHIAEPPPPYPSSPRRARRTRRHHHSDTDHDHRRAWSDSGDDEPNERMPLLGHIPGRPQGGLRPRALSQSSATPSAVSGTPSLAQALRLDLDSDIEDDTERYERETEAQTGRDAFEREEDGLAPTAARRRRSRVWAYFKPLARRAEWAALFHLFVLNFPYALLAAIFCFVFTLVGTTLLVALPLGAVVCFFDLLGARALARGEVMLQTAFHGPLGYELVAPLPPIFTRTRVATAAEAEVGATGLRHERSFYRNSYAMFTDPTSYHALFYFIVIKPSITLLLSLFLLIVVPLSFALIIPAPATLRLVRRLGIWQANIAVEGLYMGGTG</sequence>
<comment type="caution">
    <text evidence="1">The sequence shown here is derived from an EMBL/GenBank/DDBJ whole genome shotgun (WGS) entry which is preliminary data.</text>
</comment>
<organism evidence="1 2">
    <name type="scientific">Vararia minispora EC-137</name>
    <dbReference type="NCBI Taxonomy" id="1314806"/>
    <lineage>
        <taxon>Eukaryota</taxon>
        <taxon>Fungi</taxon>
        <taxon>Dikarya</taxon>
        <taxon>Basidiomycota</taxon>
        <taxon>Agaricomycotina</taxon>
        <taxon>Agaricomycetes</taxon>
        <taxon>Russulales</taxon>
        <taxon>Lachnocladiaceae</taxon>
        <taxon>Vararia</taxon>
    </lineage>
</organism>
<evidence type="ECO:0000313" key="2">
    <source>
        <dbReference type="Proteomes" id="UP000814128"/>
    </source>
</evidence>
<gene>
    <name evidence="1" type="ORF">K488DRAFT_77869</name>
</gene>
<keyword evidence="2" id="KW-1185">Reference proteome</keyword>
<dbReference type="Proteomes" id="UP000814128">
    <property type="component" value="Unassembled WGS sequence"/>
</dbReference>
<proteinExistence type="predicted"/>
<evidence type="ECO:0000313" key="1">
    <source>
        <dbReference type="EMBL" id="KAI0033520.1"/>
    </source>
</evidence>
<reference evidence="1" key="1">
    <citation type="submission" date="2021-02" db="EMBL/GenBank/DDBJ databases">
        <authorList>
            <consortium name="DOE Joint Genome Institute"/>
            <person name="Ahrendt S."/>
            <person name="Looney B.P."/>
            <person name="Miyauchi S."/>
            <person name="Morin E."/>
            <person name="Drula E."/>
            <person name="Courty P.E."/>
            <person name="Chicoki N."/>
            <person name="Fauchery L."/>
            <person name="Kohler A."/>
            <person name="Kuo A."/>
            <person name="Labutti K."/>
            <person name="Pangilinan J."/>
            <person name="Lipzen A."/>
            <person name="Riley R."/>
            <person name="Andreopoulos W."/>
            <person name="He G."/>
            <person name="Johnson J."/>
            <person name="Barry K.W."/>
            <person name="Grigoriev I.V."/>
            <person name="Nagy L."/>
            <person name="Hibbett D."/>
            <person name="Henrissat B."/>
            <person name="Matheny P.B."/>
            <person name="Labbe J."/>
            <person name="Martin F."/>
        </authorList>
    </citation>
    <scope>NUCLEOTIDE SEQUENCE</scope>
    <source>
        <strain evidence="1">EC-137</strain>
    </source>
</reference>
<protein>
    <submittedName>
        <fullName evidence="1">Uncharacterized protein</fullName>
    </submittedName>
</protein>
<dbReference type="EMBL" id="MU273518">
    <property type="protein sequence ID" value="KAI0033520.1"/>
    <property type="molecule type" value="Genomic_DNA"/>
</dbReference>
<reference evidence="1" key="2">
    <citation type="journal article" date="2022" name="New Phytol.">
        <title>Evolutionary transition to the ectomycorrhizal habit in the genomes of a hyperdiverse lineage of mushroom-forming fungi.</title>
        <authorList>
            <person name="Looney B."/>
            <person name="Miyauchi S."/>
            <person name="Morin E."/>
            <person name="Drula E."/>
            <person name="Courty P.E."/>
            <person name="Kohler A."/>
            <person name="Kuo A."/>
            <person name="LaButti K."/>
            <person name="Pangilinan J."/>
            <person name="Lipzen A."/>
            <person name="Riley R."/>
            <person name="Andreopoulos W."/>
            <person name="He G."/>
            <person name="Johnson J."/>
            <person name="Nolan M."/>
            <person name="Tritt A."/>
            <person name="Barry K.W."/>
            <person name="Grigoriev I.V."/>
            <person name="Nagy L.G."/>
            <person name="Hibbett D."/>
            <person name="Henrissat B."/>
            <person name="Matheny P.B."/>
            <person name="Labbe J."/>
            <person name="Martin F.M."/>
        </authorList>
    </citation>
    <scope>NUCLEOTIDE SEQUENCE</scope>
    <source>
        <strain evidence="1">EC-137</strain>
    </source>
</reference>